<feature type="transmembrane region" description="Helical" evidence="9">
    <location>
        <begin position="102"/>
        <end position="122"/>
    </location>
</feature>
<name>A0A2T0WNS3_9RHOB</name>
<dbReference type="GO" id="GO:0005886">
    <property type="term" value="C:plasma membrane"/>
    <property type="evidence" value="ECO:0007669"/>
    <property type="project" value="UniProtKB-SubCell"/>
</dbReference>
<evidence type="ECO:0000256" key="6">
    <source>
        <dbReference type="ARBA" id="ARBA00022989"/>
    </source>
</evidence>
<keyword evidence="7 9" id="KW-0472">Membrane</keyword>
<dbReference type="InterPro" id="IPR007387">
    <property type="entry name" value="TRAP_DctQ"/>
</dbReference>
<evidence type="ECO:0000256" key="2">
    <source>
        <dbReference type="ARBA" id="ARBA00022448"/>
    </source>
</evidence>
<evidence type="ECO:0000313" key="11">
    <source>
        <dbReference type="EMBL" id="PRY88335.1"/>
    </source>
</evidence>
<feature type="transmembrane region" description="Helical" evidence="9">
    <location>
        <begin position="63"/>
        <end position="81"/>
    </location>
</feature>
<evidence type="ECO:0000256" key="9">
    <source>
        <dbReference type="RuleBase" id="RU369079"/>
    </source>
</evidence>
<accession>A0A2T0WNS3</accession>
<evidence type="ECO:0000259" key="10">
    <source>
        <dbReference type="Pfam" id="PF04290"/>
    </source>
</evidence>
<evidence type="ECO:0000256" key="4">
    <source>
        <dbReference type="ARBA" id="ARBA00022519"/>
    </source>
</evidence>
<dbReference type="Pfam" id="PF04290">
    <property type="entry name" value="DctQ"/>
    <property type="match status" value="1"/>
</dbReference>
<dbReference type="EMBL" id="PVTQ01000008">
    <property type="protein sequence ID" value="PRY88335.1"/>
    <property type="molecule type" value="Genomic_DNA"/>
</dbReference>
<evidence type="ECO:0000256" key="5">
    <source>
        <dbReference type="ARBA" id="ARBA00022692"/>
    </source>
</evidence>
<dbReference type="Proteomes" id="UP000238392">
    <property type="component" value="Unassembled WGS sequence"/>
</dbReference>
<organism evidence="11 12">
    <name type="scientific">Donghicola tyrosinivorans</name>
    <dbReference type="NCBI Taxonomy" id="1652492"/>
    <lineage>
        <taxon>Bacteria</taxon>
        <taxon>Pseudomonadati</taxon>
        <taxon>Pseudomonadota</taxon>
        <taxon>Alphaproteobacteria</taxon>
        <taxon>Rhodobacterales</taxon>
        <taxon>Roseobacteraceae</taxon>
        <taxon>Donghicola</taxon>
    </lineage>
</organism>
<dbReference type="AlphaFoldDB" id="A0A2T0WNS3"/>
<gene>
    <name evidence="11" type="ORF">CLV74_108140</name>
</gene>
<protein>
    <recommendedName>
        <fullName evidence="9">TRAP transporter small permease protein</fullName>
    </recommendedName>
</protein>
<evidence type="ECO:0000256" key="8">
    <source>
        <dbReference type="ARBA" id="ARBA00038436"/>
    </source>
</evidence>
<dbReference type="PANTHER" id="PTHR35011:SF2">
    <property type="entry name" value="2,3-DIKETO-L-GULONATE TRAP TRANSPORTER SMALL PERMEASE PROTEIN YIAM"/>
    <property type="match status" value="1"/>
</dbReference>
<keyword evidence="5 9" id="KW-0812">Transmembrane</keyword>
<keyword evidence="12" id="KW-1185">Reference proteome</keyword>
<evidence type="ECO:0000256" key="7">
    <source>
        <dbReference type="ARBA" id="ARBA00023136"/>
    </source>
</evidence>
<sequence>MMEKQTEHGTAQAVPLLERVLTPLVRLCGAISALLVLVLLVLTACAIVMRYFVNQPLVWADQLLGYLLVAFVMLGLTEAYRNGTHIAIDMVADKLKGGWNRLRWIWSDFCVLLFALVVGISTYESISFARLFGSYSSGAIQIQTWVPQVPVLVGAGLMGLFALTRLISRLFQRD</sequence>
<comment type="subunit">
    <text evidence="9">The complex comprises the extracytoplasmic solute receptor protein and the two transmembrane proteins.</text>
</comment>
<evidence type="ECO:0000256" key="3">
    <source>
        <dbReference type="ARBA" id="ARBA00022475"/>
    </source>
</evidence>
<keyword evidence="2 9" id="KW-0813">Transport</keyword>
<keyword evidence="3" id="KW-1003">Cell membrane</keyword>
<comment type="similarity">
    <text evidence="8 9">Belongs to the TRAP transporter small permease family.</text>
</comment>
<dbReference type="InterPro" id="IPR055348">
    <property type="entry name" value="DctQ"/>
</dbReference>
<comment type="function">
    <text evidence="9">Part of the tripartite ATP-independent periplasmic (TRAP) transport system.</text>
</comment>
<evidence type="ECO:0000256" key="1">
    <source>
        <dbReference type="ARBA" id="ARBA00004429"/>
    </source>
</evidence>
<comment type="caution">
    <text evidence="11">The sequence shown here is derived from an EMBL/GenBank/DDBJ whole genome shotgun (WGS) entry which is preliminary data.</text>
</comment>
<feature type="transmembrane region" description="Helical" evidence="9">
    <location>
        <begin position="27"/>
        <end position="51"/>
    </location>
</feature>
<keyword evidence="4 9" id="KW-0997">Cell inner membrane</keyword>
<comment type="subcellular location">
    <subcellularLocation>
        <location evidence="1 9">Cell inner membrane</location>
        <topology evidence="1 9">Multi-pass membrane protein</topology>
    </subcellularLocation>
</comment>
<dbReference type="GO" id="GO:0015740">
    <property type="term" value="P:C4-dicarboxylate transport"/>
    <property type="evidence" value="ECO:0007669"/>
    <property type="project" value="TreeGrafter"/>
</dbReference>
<evidence type="ECO:0000313" key="12">
    <source>
        <dbReference type="Proteomes" id="UP000238392"/>
    </source>
</evidence>
<dbReference type="PANTHER" id="PTHR35011">
    <property type="entry name" value="2,3-DIKETO-L-GULONATE TRAP TRANSPORTER SMALL PERMEASE PROTEIN YIAM"/>
    <property type="match status" value="1"/>
</dbReference>
<dbReference type="OrthoDB" id="4250245at2"/>
<reference evidence="11 12" key="1">
    <citation type="submission" date="2018-03" db="EMBL/GenBank/DDBJ databases">
        <title>Genomic Encyclopedia of Archaeal and Bacterial Type Strains, Phase II (KMG-II): from individual species to whole genera.</title>
        <authorList>
            <person name="Goeker M."/>
        </authorList>
    </citation>
    <scope>NUCLEOTIDE SEQUENCE [LARGE SCALE GENOMIC DNA]</scope>
    <source>
        <strain evidence="11 12">DSM 100212</strain>
    </source>
</reference>
<feature type="domain" description="Tripartite ATP-independent periplasmic transporters DctQ component" evidence="10">
    <location>
        <begin position="40"/>
        <end position="170"/>
    </location>
</feature>
<proteinExistence type="inferred from homology"/>
<dbReference type="GO" id="GO:0022857">
    <property type="term" value="F:transmembrane transporter activity"/>
    <property type="evidence" value="ECO:0007669"/>
    <property type="project" value="UniProtKB-UniRule"/>
</dbReference>
<feature type="transmembrane region" description="Helical" evidence="9">
    <location>
        <begin position="142"/>
        <end position="163"/>
    </location>
</feature>
<keyword evidence="6 9" id="KW-1133">Transmembrane helix</keyword>